<reference evidence="4 5" key="1">
    <citation type="submission" date="2024-04" db="EMBL/GenBank/DDBJ databases">
        <title>Human intestinal bacterial collection.</title>
        <authorList>
            <person name="Pauvert C."/>
            <person name="Hitch T.C.A."/>
            <person name="Clavel T."/>
        </authorList>
    </citation>
    <scope>NUCLEOTIDE SEQUENCE [LARGE SCALE GENOMIC DNA]</scope>
    <source>
        <strain evidence="4 5">CLA-KB-H42</strain>
    </source>
</reference>
<evidence type="ECO:0000259" key="3">
    <source>
        <dbReference type="Pfam" id="PF01156"/>
    </source>
</evidence>
<dbReference type="GO" id="GO:0016787">
    <property type="term" value="F:hydrolase activity"/>
    <property type="evidence" value="ECO:0007669"/>
    <property type="project" value="UniProtKB-KW"/>
</dbReference>
<dbReference type="Gene3D" id="3.90.245.10">
    <property type="entry name" value="Ribonucleoside hydrolase-like"/>
    <property type="match status" value="1"/>
</dbReference>
<proteinExistence type="predicted"/>
<comment type="caution">
    <text evidence="4">The sequence shown here is derived from an EMBL/GenBank/DDBJ whole genome shotgun (WGS) entry which is preliminary data.</text>
</comment>
<evidence type="ECO:0000313" key="4">
    <source>
        <dbReference type="EMBL" id="MEQ3361788.1"/>
    </source>
</evidence>
<protein>
    <submittedName>
        <fullName evidence="4">Nucleoside hydrolase</fullName>
    </submittedName>
</protein>
<dbReference type="RefSeq" id="WP_102375306.1">
    <property type="nucleotide sequence ID" value="NZ_JBBNOP010000001.1"/>
</dbReference>
<name>A0ABV1JAK3_9ACTN</name>
<dbReference type="InterPro" id="IPR036452">
    <property type="entry name" value="Ribo_hydro-like"/>
</dbReference>
<keyword evidence="2" id="KW-0326">Glycosidase</keyword>
<keyword evidence="1 4" id="KW-0378">Hydrolase</keyword>
<evidence type="ECO:0000256" key="2">
    <source>
        <dbReference type="ARBA" id="ARBA00023295"/>
    </source>
</evidence>
<dbReference type="InterPro" id="IPR023186">
    <property type="entry name" value="IUNH"/>
</dbReference>
<dbReference type="InterPro" id="IPR001910">
    <property type="entry name" value="Inosine/uridine_hydrolase_dom"/>
</dbReference>
<accession>A0ABV1JAK3</accession>
<gene>
    <name evidence="4" type="ORF">AAA083_02230</name>
</gene>
<evidence type="ECO:0000256" key="1">
    <source>
        <dbReference type="ARBA" id="ARBA00022801"/>
    </source>
</evidence>
<dbReference type="PANTHER" id="PTHR12304:SF58">
    <property type="entry name" value="INOSINE_URIDINE-PREFERRING NUCLEOSIDE HYDROLASE DOMAIN-CONTAINING PROTEIN"/>
    <property type="match status" value="1"/>
</dbReference>
<keyword evidence="5" id="KW-1185">Reference proteome</keyword>
<dbReference type="Proteomes" id="UP001487305">
    <property type="component" value="Unassembled WGS sequence"/>
</dbReference>
<dbReference type="SUPFAM" id="SSF53590">
    <property type="entry name" value="Nucleoside hydrolase"/>
    <property type="match status" value="1"/>
</dbReference>
<organism evidence="4 5">
    <name type="scientific">Raoultibacter massiliensis</name>
    <dbReference type="NCBI Taxonomy" id="1852371"/>
    <lineage>
        <taxon>Bacteria</taxon>
        <taxon>Bacillati</taxon>
        <taxon>Actinomycetota</taxon>
        <taxon>Coriobacteriia</taxon>
        <taxon>Eggerthellales</taxon>
        <taxon>Eggerthellaceae</taxon>
        <taxon>Raoultibacter</taxon>
    </lineage>
</organism>
<evidence type="ECO:0000313" key="5">
    <source>
        <dbReference type="Proteomes" id="UP001487305"/>
    </source>
</evidence>
<dbReference type="PANTHER" id="PTHR12304">
    <property type="entry name" value="INOSINE-URIDINE PREFERRING NUCLEOSIDE HYDROLASE"/>
    <property type="match status" value="1"/>
</dbReference>
<dbReference type="EMBL" id="JBBNOP010000001">
    <property type="protein sequence ID" value="MEQ3361788.1"/>
    <property type="molecule type" value="Genomic_DNA"/>
</dbReference>
<feature type="domain" description="Inosine/uridine-preferring nucleoside hydrolase" evidence="3">
    <location>
        <begin position="23"/>
        <end position="254"/>
    </location>
</feature>
<sequence length="315" mass="33836">MDQLRNDAKRIIFDSDTTMGLPDCDVDDGLAILFAMGCIEAGATASIEGICASYGNNTLEAVYANTLAIANTFGLDAPVLKGAVDKDHPQSEAAQFIVDAAHASPGELSLAVTGSTTNLKGALALDPDVLSLFREIVLMGGITRTLAFNGTIMDELNLSCDPQATEMIFEAAARGATVVVATANNCLPASFKREEFLDRIDSGAKGGGTVRNLCASWFDTMERWYGLDEFCCWDVLVPAYILMPSLFEDNPFDVVLDPRLISAGFLEPAFPGAPAARINAPRIADAKMFCEQAYRIWDAAIAAIDGRERFDLRTL</sequence>
<dbReference type="Pfam" id="PF01156">
    <property type="entry name" value="IU_nuc_hydro"/>
    <property type="match status" value="1"/>
</dbReference>